<feature type="compositionally biased region" description="Basic residues" evidence="1">
    <location>
        <begin position="44"/>
        <end position="53"/>
    </location>
</feature>
<comment type="caution">
    <text evidence="2">The sequence shown here is derived from an EMBL/GenBank/DDBJ whole genome shotgun (WGS) entry which is preliminary data.</text>
</comment>
<feature type="compositionally biased region" description="Basic and acidic residues" evidence="1">
    <location>
        <begin position="30"/>
        <end position="43"/>
    </location>
</feature>
<dbReference type="GeneID" id="80865585"/>
<dbReference type="Proteomes" id="UP001140511">
    <property type="component" value="Unassembled WGS sequence"/>
</dbReference>
<evidence type="ECO:0000313" key="3">
    <source>
        <dbReference type="Proteomes" id="UP001140511"/>
    </source>
</evidence>
<accession>A0A9W9BG49</accession>
<keyword evidence="3" id="KW-1185">Reference proteome</keyword>
<evidence type="ECO:0000313" key="2">
    <source>
        <dbReference type="EMBL" id="KAJ4862733.1"/>
    </source>
</evidence>
<evidence type="ECO:0000256" key="1">
    <source>
        <dbReference type="SAM" id="MobiDB-lite"/>
    </source>
</evidence>
<reference evidence="2" key="1">
    <citation type="submission" date="2022-09" db="EMBL/GenBank/DDBJ databases">
        <title>Chromosome-level assembly of Trichoderma breve T069, a fungus used in development of biopesticide product.</title>
        <authorList>
            <person name="Lin R."/>
            <person name="Liu T."/>
        </authorList>
    </citation>
    <scope>NUCLEOTIDE SEQUENCE</scope>
    <source>
        <strain evidence="2">T069</strain>
    </source>
</reference>
<proteinExistence type="predicted"/>
<gene>
    <name evidence="2" type="ORF">T069G_03687</name>
</gene>
<feature type="region of interest" description="Disordered" evidence="1">
    <location>
        <begin position="30"/>
        <end position="53"/>
    </location>
</feature>
<feature type="region of interest" description="Disordered" evidence="1">
    <location>
        <begin position="341"/>
        <end position="387"/>
    </location>
</feature>
<feature type="region of interest" description="Disordered" evidence="1">
    <location>
        <begin position="1"/>
        <end position="20"/>
    </location>
</feature>
<protein>
    <submittedName>
        <fullName evidence="2">Uncharacterized protein</fullName>
    </submittedName>
</protein>
<organism evidence="2 3">
    <name type="scientific">Trichoderma breve</name>
    <dbReference type="NCBI Taxonomy" id="2034170"/>
    <lineage>
        <taxon>Eukaryota</taxon>
        <taxon>Fungi</taxon>
        <taxon>Dikarya</taxon>
        <taxon>Ascomycota</taxon>
        <taxon>Pezizomycotina</taxon>
        <taxon>Sordariomycetes</taxon>
        <taxon>Hypocreomycetidae</taxon>
        <taxon>Hypocreales</taxon>
        <taxon>Hypocreaceae</taxon>
        <taxon>Trichoderma</taxon>
    </lineage>
</organism>
<dbReference type="EMBL" id="JAOPEN010000002">
    <property type="protein sequence ID" value="KAJ4862733.1"/>
    <property type="molecule type" value="Genomic_DNA"/>
</dbReference>
<feature type="compositionally biased region" description="Polar residues" evidence="1">
    <location>
        <begin position="364"/>
        <end position="380"/>
    </location>
</feature>
<feature type="compositionally biased region" description="Basic and acidic residues" evidence="1">
    <location>
        <begin position="341"/>
        <end position="353"/>
    </location>
</feature>
<dbReference type="RefSeq" id="XP_056031789.1">
    <property type="nucleotide sequence ID" value="XM_056170897.1"/>
</dbReference>
<name>A0A9W9BG49_9HYPO</name>
<dbReference type="AlphaFoldDB" id="A0A9W9BG49"/>
<sequence length="387" mass="43722">MASAQLIPSTTEICDADPSSAPLLAIPRRVQELKEGQPKESPRKRLKARARRGPSRRWREQIISDLQDDESFNRHLDILKIIRSIPELRDHAPQLASNNPVTRSYTIKYPPRDLIPFEKEARFMHLSYREIQGIKSQLYRSVKILYNNGVGYNIYPHHLYLYGSRSWDLTPLLFLGSVTSSDILDIGQLDWKEQRAHVCDQIDRVFAPLEIYTFQKEAAELAKHARAEMDRATSIIDEKNVAIDAAKADLTEAQAIMAEAFQMMKNARATMEGINATTKEIYSSVVDPQCAWDRAQLKKENANTKLKQTDALTDRANNLLQKYGIPKLNNGVDAKDTISHSGIKPEDNAEMKNDSPTIDAKATNDCTAQHEASTDQINSTEEGRFGT</sequence>
<feature type="compositionally biased region" description="Polar residues" evidence="1">
    <location>
        <begin position="1"/>
        <end position="12"/>
    </location>
</feature>